<sequence length="117" mass="12597">MITRDGAQQIAARDVLVAGFPGHRVFWIPVRDAMIAGHPIVTFRRLRCGNRHGAVHISRCPEGEFGWDPAAGGDLGAPNEGACPAVYFDAHIRDGNGSTQSGPNRLYVDYQLAGKSL</sequence>
<proteinExistence type="predicted"/>
<reference evidence="1 2" key="1">
    <citation type="journal article" date="2019" name="Emerg. Microbes Infect.">
        <title>Comprehensive subspecies identification of 175 nontuberculous mycobacteria species based on 7547 genomic profiles.</title>
        <authorList>
            <person name="Matsumoto Y."/>
            <person name="Kinjo T."/>
            <person name="Motooka D."/>
            <person name="Nabeya D."/>
            <person name="Jung N."/>
            <person name="Uechi K."/>
            <person name="Horii T."/>
            <person name="Iida T."/>
            <person name="Fujita J."/>
            <person name="Nakamura S."/>
        </authorList>
    </citation>
    <scope>NUCLEOTIDE SEQUENCE [LARGE SCALE GENOMIC DNA]</scope>
    <source>
        <strain evidence="1 2">JCM 16018</strain>
    </source>
</reference>
<protein>
    <submittedName>
        <fullName evidence="1">Uncharacterized protein</fullName>
    </submittedName>
</protein>
<organism evidence="1 2">
    <name type="scientific">Mycobacterium seoulense</name>
    <dbReference type="NCBI Taxonomy" id="386911"/>
    <lineage>
        <taxon>Bacteria</taxon>
        <taxon>Bacillati</taxon>
        <taxon>Actinomycetota</taxon>
        <taxon>Actinomycetes</taxon>
        <taxon>Mycobacteriales</taxon>
        <taxon>Mycobacteriaceae</taxon>
        <taxon>Mycobacterium</taxon>
    </lineage>
</organism>
<evidence type="ECO:0000313" key="1">
    <source>
        <dbReference type="EMBL" id="BBY03859.1"/>
    </source>
</evidence>
<evidence type="ECO:0000313" key="2">
    <source>
        <dbReference type="Proteomes" id="UP000466632"/>
    </source>
</evidence>
<dbReference type="Proteomes" id="UP000466632">
    <property type="component" value="Chromosome"/>
</dbReference>
<gene>
    <name evidence="1" type="ORF">MSEO_43580</name>
</gene>
<keyword evidence="2" id="KW-1185">Reference proteome</keyword>
<dbReference type="AlphaFoldDB" id="A0A7I7P582"/>
<name>A0A7I7P582_9MYCO</name>
<accession>A0A7I7P582</accession>
<dbReference type="EMBL" id="AP022582">
    <property type="protein sequence ID" value="BBY03859.1"/>
    <property type="molecule type" value="Genomic_DNA"/>
</dbReference>
<dbReference type="KEGG" id="mseo:MSEO_43580"/>